<dbReference type="Proteomes" id="UP001307889">
    <property type="component" value="Chromosome 1"/>
</dbReference>
<protein>
    <submittedName>
        <fullName evidence="1">Uncharacterized protein</fullName>
    </submittedName>
</protein>
<accession>A0ABN7A890</accession>
<name>A0ABN7A890_9HEMI</name>
<dbReference type="EMBL" id="AP028909">
    <property type="protein sequence ID" value="BES88496.1"/>
    <property type="molecule type" value="Genomic_DNA"/>
</dbReference>
<reference evidence="1 2" key="1">
    <citation type="submission" date="2023-09" db="EMBL/GenBank/DDBJ databases">
        <title>Nesidiocoris tenuis whole genome shotgun sequence.</title>
        <authorList>
            <person name="Shibata T."/>
            <person name="Shimoda M."/>
            <person name="Kobayashi T."/>
            <person name="Uehara T."/>
        </authorList>
    </citation>
    <scope>NUCLEOTIDE SEQUENCE [LARGE SCALE GENOMIC DNA]</scope>
    <source>
        <strain evidence="1 2">Japan</strain>
    </source>
</reference>
<evidence type="ECO:0000313" key="2">
    <source>
        <dbReference type="Proteomes" id="UP001307889"/>
    </source>
</evidence>
<proteinExistence type="predicted"/>
<organism evidence="1 2">
    <name type="scientific">Nesidiocoris tenuis</name>
    <dbReference type="NCBI Taxonomy" id="355587"/>
    <lineage>
        <taxon>Eukaryota</taxon>
        <taxon>Metazoa</taxon>
        <taxon>Ecdysozoa</taxon>
        <taxon>Arthropoda</taxon>
        <taxon>Hexapoda</taxon>
        <taxon>Insecta</taxon>
        <taxon>Pterygota</taxon>
        <taxon>Neoptera</taxon>
        <taxon>Paraneoptera</taxon>
        <taxon>Hemiptera</taxon>
        <taxon>Heteroptera</taxon>
        <taxon>Panheteroptera</taxon>
        <taxon>Cimicomorpha</taxon>
        <taxon>Miridae</taxon>
        <taxon>Dicyphina</taxon>
        <taxon>Nesidiocoris</taxon>
    </lineage>
</organism>
<sequence length="79" mass="8592">MGLVAQEHYLHGTMIVVMTLFPLNIRPLIVEACACVVRSAVGLRPSSLIHDARLKCRLPPSSRPKLLQLAGSLGHDLLP</sequence>
<evidence type="ECO:0000313" key="1">
    <source>
        <dbReference type="EMBL" id="BES88496.1"/>
    </source>
</evidence>
<keyword evidence="2" id="KW-1185">Reference proteome</keyword>
<gene>
    <name evidence="1" type="ORF">NTJ_01302</name>
</gene>